<organism evidence="2 3">
    <name type="scientific">Phytophthora fragariae</name>
    <dbReference type="NCBI Taxonomy" id="53985"/>
    <lineage>
        <taxon>Eukaryota</taxon>
        <taxon>Sar</taxon>
        <taxon>Stramenopiles</taxon>
        <taxon>Oomycota</taxon>
        <taxon>Peronosporomycetes</taxon>
        <taxon>Peronosporales</taxon>
        <taxon>Peronosporaceae</taxon>
        <taxon>Phytophthora</taxon>
    </lineage>
</organism>
<gene>
    <name evidence="2" type="ORF">PF011_g29841</name>
</gene>
<proteinExistence type="predicted"/>
<name>A0A6A3GVR1_9STRA</name>
<evidence type="ECO:0000313" key="3">
    <source>
        <dbReference type="Proteomes" id="UP000460718"/>
    </source>
</evidence>
<evidence type="ECO:0000313" key="2">
    <source>
        <dbReference type="EMBL" id="KAE8961186.1"/>
    </source>
</evidence>
<dbReference type="Proteomes" id="UP000460718">
    <property type="component" value="Unassembled WGS sequence"/>
</dbReference>
<sequence length="56" mass="5264">MEVAIGNSGGTTAPAWGEPGGPGGDPGGDPAGELGGEVFAGGDRGMDPGPGVLERE</sequence>
<feature type="region of interest" description="Disordered" evidence="1">
    <location>
        <begin position="1"/>
        <end position="56"/>
    </location>
</feature>
<dbReference type="AlphaFoldDB" id="A0A6A3GVR1"/>
<feature type="compositionally biased region" description="Gly residues" evidence="1">
    <location>
        <begin position="18"/>
        <end position="43"/>
    </location>
</feature>
<reference evidence="2 3" key="1">
    <citation type="submission" date="2018-09" db="EMBL/GenBank/DDBJ databases">
        <title>Genomic investigation of the strawberry pathogen Phytophthora fragariae indicates pathogenicity is determined by transcriptional variation in three key races.</title>
        <authorList>
            <person name="Adams T.M."/>
            <person name="Armitage A.D."/>
            <person name="Sobczyk M.K."/>
            <person name="Bates H.J."/>
            <person name="Dunwell J.M."/>
            <person name="Nellist C.F."/>
            <person name="Harrison R.J."/>
        </authorList>
    </citation>
    <scope>NUCLEOTIDE SEQUENCE [LARGE SCALE GENOMIC DNA]</scope>
    <source>
        <strain evidence="2 3">SCRP245</strain>
    </source>
</reference>
<comment type="caution">
    <text evidence="2">The sequence shown here is derived from an EMBL/GenBank/DDBJ whole genome shotgun (WGS) entry which is preliminary data.</text>
</comment>
<protein>
    <submittedName>
        <fullName evidence="2">Uncharacterized protein</fullName>
    </submittedName>
</protein>
<accession>A0A6A3GVR1</accession>
<dbReference type="EMBL" id="QXFW01005713">
    <property type="protein sequence ID" value="KAE8961186.1"/>
    <property type="molecule type" value="Genomic_DNA"/>
</dbReference>
<evidence type="ECO:0000256" key="1">
    <source>
        <dbReference type="SAM" id="MobiDB-lite"/>
    </source>
</evidence>